<keyword evidence="2" id="KW-1185">Reference proteome</keyword>
<feature type="non-terminal residue" evidence="1">
    <location>
        <position position="1"/>
    </location>
</feature>
<gene>
    <name evidence="1" type="ORF">DM01DRAFT_1272305</name>
</gene>
<evidence type="ECO:0008006" key="3">
    <source>
        <dbReference type="Google" id="ProtNLM"/>
    </source>
</evidence>
<dbReference type="STRING" id="101127.A0A1X2GLP3"/>
<evidence type="ECO:0000313" key="2">
    <source>
        <dbReference type="Proteomes" id="UP000242146"/>
    </source>
</evidence>
<protein>
    <recommendedName>
        <fullName evidence="3">Reverse transcriptase domain-containing protein</fullName>
    </recommendedName>
</protein>
<sequence>QLMEIEAQLDKHLQASMQTLQIRSATKWLEEGERNNSYFYRQIAARSVATTMNSLRNPATQAIETDTSSMCAIAKEYYSSLYRSETVDQEALKIISGKANPWKKISKPDWETLTKQTTEEELLECLKFCPTNKSPGLDGISFELLTFIL</sequence>
<accession>A0A1X2GLP3</accession>
<organism evidence="1 2">
    <name type="scientific">Hesseltinella vesiculosa</name>
    <dbReference type="NCBI Taxonomy" id="101127"/>
    <lineage>
        <taxon>Eukaryota</taxon>
        <taxon>Fungi</taxon>
        <taxon>Fungi incertae sedis</taxon>
        <taxon>Mucoromycota</taxon>
        <taxon>Mucoromycotina</taxon>
        <taxon>Mucoromycetes</taxon>
        <taxon>Mucorales</taxon>
        <taxon>Cunninghamellaceae</taxon>
        <taxon>Hesseltinella</taxon>
    </lineage>
</organism>
<feature type="non-terminal residue" evidence="1">
    <location>
        <position position="149"/>
    </location>
</feature>
<reference evidence="1 2" key="1">
    <citation type="submission" date="2016-07" db="EMBL/GenBank/DDBJ databases">
        <title>Pervasive Adenine N6-methylation of Active Genes in Fungi.</title>
        <authorList>
            <consortium name="DOE Joint Genome Institute"/>
            <person name="Mondo S.J."/>
            <person name="Dannebaum R.O."/>
            <person name="Kuo R.C."/>
            <person name="Labutti K."/>
            <person name="Haridas S."/>
            <person name="Kuo A."/>
            <person name="Salamov A."/>
            <person name="Ahrendt S.R."/>
            <person name="Lipzen A."/>
            <person name="Sullivan W."/>
            <person name="Andreopoulos W.B."/>
            <person name="Clum A."/>
            <person name="Lindquist E."/>
            <person name="Daum C."/>
            <person name="Ramamoorthy G.K."/>
            <person name="Gryganskyi A."/>
            <person name="Culley D."/>
            <person name="Magnuson J.K."/>
            <person name="James T.Y."/>
            <person name="O'Malley M.A."/>
            <person name="Stajich J.E."/>
            <person name="Spatafora J.W."/>
            <person name="Visel A."/>
            <person name="Grigoriev I.V."/>
        </authorList>
    </citation>
    <scope>NUCLEOTIDE SEQUENCE [LARGE SCALE GENOMIC DNA]</scope>
    <source>
        <strain evidence="1 2">NRRL 3301</strain>
    </source>
</reference>
<name>A0A1X2GLP3_9FUNG</name>
<comment type="caution">
    <text evidence="1">The sequence shown here is derived from an EMBL/GenBank/DDBJ whole genome shotgun (WGS) entry which is preliminary data.</text>
</comment>
<proteinExistence type="predicted"/>
<dbReference type="OrthoDB" id="5598377at2759"/>
<evidence type="ECO:0000313" key="1">
    <source>
        <dbReference type="EMBL" id="ORX56707.1"/>
    </source>
</evidence>
<dbReference type="Proteomes" id="UP000242146">
    <property type="component" value="Unassembled WGS sequence"/>
</dbReference>
<dbReference type="EMBL" id="MCGT01000009">
    <property type="protein sequence ID" value="ORX56707.1"/>
    <property type="molecule type" value="Genomic_DNA"/>
</dbReference>
<dbReference type="AlphaFoldDB" id="A0A1X2GLP3"/>